<keyword evidence="1" id="KW-0131">Cell cycle</keyword>
<sequence length="221" mass="23237">MAASLLTGLTILMIGDSHLATPDYLIGALQDSLVQQGAKVHTLGICGSNAGDWLKVTPGTCGGAERRNGDKAVVLGGKAATQPINELIAADKPDLVLIVMGDTMASYTNPSFPKTWVWQQTTSLTKAIAATKTHCAWVGPTWGTEGGKYGKTFDRVKLMSGFLANNVAPCSYIDSLSFAKPGQWATIDGQHLTGQGYKSWSSAIVDALNKLPADKLKGAAQ</sequence>
<dbReference type="GO" id="GO:0016788">
    <property type="term" value="F:hydrolase activity, acting on ester bonds"/>
    <property type="evidence" value="ECO:0007669"/>
    <property type="project" value="UniProtKB-ARBA"/>
</dbReference>
<accession>A0A0U4P4C1</accession>
<organism evidence="1 2">
    <name type="scientific">Pseudomonas oryzihabitans</name>
    <dbReference type="NCBI Taxonomy" id="47885"/>
    <lineage>
        <taxon>Bacteria</taxon>
        <taxon>Pseudomonadati</taxon>
        <taxon>Pseudomonadota</taxon>
        <taxon>Gammaproteobacteria</taxon>
        <taxon>Pseudomonadales</taxon>
        <taxon>Pseudomonadaceae</taxon>
        <taxon>Pseudomonas</taxon>
    </lineage>
</organism>
<dbReference type="EMBL" id="CP013987">
    <property type="protein sequence ID" value="ALZ83631.1"/>
    <property type="molecule type" value="Genomic_DNA"/>
</dbReference>
<dbReference type="Proteomes" id="UP000064137">
    <property type="component" value="Chromosome"/>
</dbReference>
<dbReference type="Gene3D" id="3.40.50.1110">
    <property type="entry name" value="SGNH hydrolase"/>
    <property type="match status" value="1"/>
</dbReference>
<dbReference type="KEGG" id="por:APT59_05205"/>
<dbReference type="RefSeq" id="WP_059313881.1">
    <property type="nucleotide sequence ID" value="NZ_CP013987.1"/>
</dbReference>
<dbReference type="CDD" id="cd00229">
    <property type="entry name" value="SGNH_hydrolase"/>
    <property type="match status" value="1"/>
</dbReference>
<gene>
    <name evidence="1" type="ORF">APT59_05205</name>
</gene>
<dbReference type="InterPro" id="IPR036514">
    <property type="entry name" value="SGNH_hydro_sf"/>
</dbReference>
<dbReference type="GO" id="GO:0051301">
    <property type="term" value="P:cell division"/>
    <property type="evidence" value="ECO:0007669"/>
    <property type="project" value="UniProtKB-KW"/>
</dbReference>
<dbReference type="AlphaFoldDB" id="A0A0U4P4C1"/>
<dbReference type="SUPFAM" id="SSF52266">
    <property type="entry name" value="SGNH hydrolase"/>
    <property type="match status" value="1"/>
</dbReference>
<evidence type="ECO:0000313" key="2">
    <source>
        <dbReference type="Proteomes" id="UP000064137"/>
    </source>
</evidence>
<evidence type="ECO:0000313" key="1">
    <source>
        <dbReference type="EMBL" id="ALZ83631.1"/>
    </source>
</evidence>
<protein>
    <submittedName>
        <fullName evidence="1">Cell division protein FtsQ</fullName>
    </submittedName>
</protein>
<keyword evidence="1" id="KW-0132">Cell division</keyword>
<name>A0A0U4P4C1_9PSED</name>
<reference evidence="1 2" key="1">
    <citation type="submission" date="2016-01" db="EMBL/GenBank/DDBJ databases">
        <title>Annotation of Pseudomonas oryzihabitans USDA-ARS-USMARC-56511.</title>
        <authorList>
            <person name="Harhay G.P."/>
            <person name="Harhay D.M."/>
            <person name="Smith T.P.L."/>
            <person name="Bono J.L."/>
            <person name="Heaton M.P."/>
            <person name="Clawson M.L."/>
            <person name="Chitko-Mckown C.G."/>
            <person name="Capik S.F."/>
            <person name="DeDonder K.D."/>
            <person name="Apley M.D."/>
            <person name="Lubbers B.V."/>
            <person name="White B.J."/>
            <person name="Larson R.L."/>
        </authorList>
    </citation>
    <scope>NUCLEOTIDE SEQUENCE [LARGE SCALE GENOMIC DNA]</scope>
    <source>
        <strain evidence="1 2">USDA-ARS-USMARC-56511</strain>
    </source>
</reference>
<proteinExistence type="predicted"/>
<dbReference type="OrthoDB" id="8717310at2"/>